<evidence type="ECO:0000256" key="4">
    <source>
        <dbReference type="ARBA" id="ARBA00022989"/>
    </source>
</evidence>
<dbReference type="Proteomes" id="UP000222542">
    <property type="component" value="Unassembled WGS sequence"/>
</dbReference>
<comment type="subcellular location">
    <subcellularLocation>
        <location evidence="1">Endoplasmic reticulum membrane</location>
        <topology evidence="1">Multi-pass membrane protein</topology>
    </subcellularLocation>
</comment>
<dbReference type="GO" id="GO:0005789">
    <property type="term" value="C:endoplasmic reticulum membrane"/>
    <property type="evidence" value="ECO:0000318"/>
    <property type="project" value="GO_Central"/>
</dbReference>
<protein>
    <submittedName>
        <fullName evidence="7">Uncharacterized protein</fullName>
    </submittedName>
</protein>
<keyword evidence="8" id="KW-1185">Reference proteome</keyword>
<dbReference type="GO" id="GO:0140042">
    <property type="term" value="P:lipid droplet formation"/>
    <property type="evidence" value="ECO:0007669"/>
    <property type="project" value="UniProtKB-ARBA"/>
</dbReference>
<evidence type="ECO:0000256" key="3">
    <source>
        <dbReference type="ARBA" id="ARBA00022824"/>
    </source>
</evidence>
<evidence type="ECO:0000256" key="1">
    <source>
        <dbReference type="ARBA" id="ARBA00004477"/>
    </source>
</evidence>
<keyword evidence="4" id="KW-1133">Transmembrane helix</keyword>
<evidence type="ECO:0000313" key="8">
    <source>
        <dbReference type="Proteomes" id="UP000222542"/>
    </source>
</evidence>
<reference evidence="7 8" key="2">
    <citation type="journal article" date="2017" name="Genome Biol.">
        <title>New reference genome sequences of hot pepper reveal the massive evolution of plant disease-resistance genes by retroduplication.</title>
        <authorList>
            <person name="Kim S."/>
            <person name="Park J."/>
            <person name="Yeom S.I."/>
            <person name="Kim Y.M."/>
            <person name="Seo E."/>
            <person name="Kim K.T."/>
            <person name="Kim M.S."/>
            <person name="Lee J.M."/>
            <person name="Cheong K."/>
            <person name="Shin H.S."/>
            <person name="Kim S.B."/>
            <person name="Han K."/>
            <person name="Lee J."/>
            <person name="Park M."/>
            <person name="Lee H.A."/>
            <person name="Lee H.Y."/>
            <person name="Lee Y."/>
            <person name="Oh S."/>
            <person name="Lee J.H."/>
            <person name="Choi E."/>
            <person name="Choi E."/>
            <person name="Lee S.E."/>
            <person name="Jeon J."/>
            <person name="Kim H."/>
            <person name="Choi G."/>
            <person name="Song H."/>
            <person name="Lee J."/>
            <person name="Lee S.C."/>
            <person name="Kwon J.K."/>
            <person name="Lee H.Y."/>
            <person name="Koo N."/>
            <person name="Hong Y."/>
            <person name="Kim R.W."/>
            <person name="Kang W.H."/>
            <person name="Huh J.H."/>
            <person name="Kang B.C."/>
            <person name="Yang T.J."/>
            <person name="Lee Y.H."/>
            <person name="Bennetzen J.L."/>
            <person name="Choi D."/>
        </authorList>
    </citation>
    <scope>NUCLEOTIDE SEQUENCE [LARGE SCALE GENOMIC DNA]</scope>
    <source>
        <strain evidence="8">cv. CM334</strain>
    </source>
</reference>
<evidence type="ECO:0000256" key="2">
    <source>
        <dbReference type="ARBA" id="ARBA00022692"/>
    </source>
</evidence>
<keyword evidence="3" id="KW-0256">Endoplasmic reticulum</keyword>
<keyword evidence="5" id="KW-0443">Lipid metabolism</keyword>
<gene>
    <name evidence="7" type="ORF">T459_30327</name>
</gene>
<dbReference type="Pfam" id="PF06775">
    <property type="entry name" value="Seipin"/>
    <property type="match status" value="1"/>
</dbReference>
<dbReference type="PANTHER" id="PTHR21212">
    <property type="entry name" value="BERNARDINELLI-SEIP CONGENITAL LIPODYSTROPHY 2 HOMOLOG BSCL2 PROTEIN"/>
    <property type="match status" value="1"/>
</dbReference>
<dbReference type="PANTHER" id="PTHR21212:SF5">
    <property type="entry name" value="SEIPIN-1"/>
    <property type="match status" value="1"/>
</dbReference>
<reference evidence="7 8" key="1">
    <citation type="journal article" date="2014" name="Nat. Genet.">
        <title>Genome sequence of the hot pepper provides insights into the evolution of pungency in Capsicum species.</title>
        <authorList>
            <person name="Kim S."/>
            <person name="Park M."/>
            <person name="Yeom S.I."/>
            <person name="Kim Y.M."/>
            <person name="Lee J.M."/>
            <person name="Lee H.A."/>
            <person name="Seo E."/>
            <person name="Choi J."/>
            <person name="Cheong K."/>
            <person name="Kim K.T."/>
            <person name="Jung K."/>
            <person name="Lee G.W."/>
            <person name="Oh S.K."/>
            <person name="Bae C."/>
            <person name="Kim S.B."/>
            <person name="Lee H.Y."/>
            <person name="Kim S.Y."/>
            <person name="Kim M.S."/>
            <person name="Kang B.C."/>
            <person name="Jo Y.D."/>
            <person name="Yang H.B."/>
            <person name="Jeong H.J."/>
            <person name="Kang W.H."/>
            <person name="Kwon J.K."/>
            <person name="Shin C."/>
            <person name="Lim J.Y."/>
            <person name="Park J.H."/>
            <person name="Huh J.H."/>
            <person name="Kim J.S."/>
            <person name="Kim B.D."/>
            <person name="Cohen O."/>
            <person name="Paran I."/>
            <person name="Suh M.C."/>
            <person name="Lee S.B."/>
            <person name="Kim Y.K."/>
            <person name="Shin Y."/>
            <person name="Noh S.J."/>
            <person name="Park J."/>
            <person name="Seo Y.S."/>
            <person name="Kwon S.Y."/>
            <person name="Kim H.A."/>
            <person name="Park J.M."/>
            <person name="Kim H.J."/>
            <person name="Choi S.B."/>
            <person name="Bosland P.W."/>
            <person name="Reeves G."/>
            <person name="Jo S.H."/>
            <person name="Lee B.W."/>
            <person name="Cho H.T."/>
            <person name="Choi H.S."/>
            <person name="Lee M.S."/>
            <person name="Yu Y."/>
            <person name="Do Choi Y."/>
            <person name="Park B.S."/>
            <person name="van Deynze A."/>
            <person name="Ashrafi H."/>
            <person name="Hill T."/>
            <person name="Kim W.T."/>
            <person name="Pai H.S."/>
            <person name="Ahn H.K."/>
            <person name="Yeam I."/>
            <person name="Giovannoni J.J."/>
            <person name="Rose J.K."/>
            <person name="Sorensen I."/>
            <person name="Lee S.J."/>
            <person name="Kim R.W."/>
            <person name="Choi I.Y."/>
            <person name="Choi B.S."/>
            <person name="Lim J.S."/>
            <person name="Lee Y.H."/>
            <person name="Choi D."/>
        </authorList>
    </citation>
    <scope>NUCLEOTIDE SEQUENCE [LARGE SCALE GENOMIC DNA]</scope>
    <source>
        <strain evidence="8">cv. CM334</strain>
    </source>
</reference>
<comment type="caution">
    <text evidence="7">The sequence shown here is derived from an EMBL/GenBank/DDBJ whole genome shotgun (WGS) entry which is preliminary data.</text>
</comment>
<dbReference type="EMBL" id="AYRZ02000012">
    <property type="protein sequence ID" value="PHT65902.1"/>
    <property type="molecule type" value="Genomic_DNA"/>
</dbReference>
<dbReference type="CDD" id="cd23995">
    <property type="entry name" value="Seipin_BSCL2_like"/>
    <property type="match status" value="1"/>
</dbReference>
<dbReference type="GO" id="GO:0006629">
    <property type="term" value="P:lipid metabolic process"/>
    <property type="evidence" value="ECO:0007669"/>
    <property type="project" value="UniProtKB-KW"/>
</dbReference>
<evidence type="ECO:0000256" key="5">
    <source>
        <dbReference type="ARBA" id="ARBA00023098"/>
    </source>
</evidence>
<proteinExistence type="predicted"/>
<dbReference type="AlphaFoldDB" id="A0A2G2Y847"/>
<dbReference type="Gramene" id="PHT65902">
    <property type="protein sequence ID" value="PHT65902"/>
    <property type="gene ID" value="T459_30327"/>
</dbReference>
<name>A0A2G2Y847_CAPAN</name>
<accession>A0A2G2Y847</accession>
<dbReference type="STRING" id="4072.A0A2G2Y847"/>
<keyword evidence="2" id="KW-0812">Transmembrane</keyword>
<sequence>MERRKKVNITLGIHNLFYQLVAESLSKEGRVMARSSHPCILQFRSLPIRLMQNFMMSVPLVLELTAETQRIIVPILKHTESLRRTEAIRITMMPRVGTLALLQLYQSEIILQSQPPWYKNLVYKWKWTFSVWTSMYLYVTMLLILLNWCRPLIFLGIATSFMTTADVDLIVEAPEEP</sequence>
<evidence type="ECO:0000313" key="7">
    <source>
        <dbReference type="EMBL" id="PHT65902.1"/>
    </source>
</evidence>
<dbReference type="InterPro" id="IPR009617">
    <property type="entry name" value="Seipin"/>
</dbReference>
<organism evidence="7 8">
    <name type="scientific">Capsicum annuum</name>
    <name type="common">Capsicum pepper</name>
    <dbReference type="NCBI Taxonomy" id="4072"/>
    <lineage>
        <taxon>Eukaryota</taxon>
        <taxon>Viridiplantae</taxon>
        <taxon>Streptophyta</taxon>
        <taxon>Embryophyta</taxon>
        <taxon>Tracheophyta</taxon>
        <taxon>Spermatophyta</taxon>
        <taxon>Magnoliopsida</taxon>
        <taxon>eudicotyledons</taxon>
        <taxon>Gunneridae</taxon>
        <taxon>Pentapetalae</taxon>
        <taxon>asterids</taxon>
        <taxon>lamiids</taxon>
        <taxon>Solanales</taxon>
        <taxon>Solanaceae</taxon>
        <taxon>Solanoideae</taxon>
        <taxon>Capsiceae</taxon>
        <taxon>Capsicum</taxon>
    </lineage>
</organism>
<dbReference type="OMA" id="MWMPESD"/>
<dbReference type="GO" id="GO:0019915">
    <property type="term" value="P:lipid storage"/>
    <property type="evidence" value="ECO:0000318"/>
    <property type="project" value="GO_Central"/>
</dbReference>
<evidence type="ECO:0000256" key="6">
    <source>
        <dbReference type="ARBA" id="ARBA00023136"/>
    </source>
</evidence>
<dbReference type="GO" id="GO:0034389">
    <property type="term" value="P:lipid droplet organization"/>
    <property type="evidence" value="ECO:0000318"/>
    <property type="project" value="GO_Central"/>
</dbReference>
<keyword evidence="6" id="KW-0472">Membrane</keyword>